<dbReference type="AlphaFoldDB" id="A0ABD5MP55"/>
<keyword evidence="1" id="KW-1133">Transmembrane helix</keyword>
<keyword evidence="3" id="KW-1185">Reference proteome</keyword>
<feature type="transmembrane region" description="Helical" evidence="1">
    <location>
        <begin position="18"/>
        <end position="38"/>
    </location>
</feature>
<feature type="transmembrane region" description="Helical" evidence="1">
    <location>
        <begin position="59"/>
        <end position="81"/>
    </location>
</feature>
<reference evidence="2" key="1">
    <citation type="submission" date="2024-09" db="EMBL/GenBank/DDBJ databases">
        <authorList>
            <person name="Sun Q."/>
        </authorList>
    </citation>
    <scope>NUCLEOTIDE SEQUENCE [LARGE SCALE GENOMIC DNA]</scope>
    <source>
        <strain evidence="2">JCM 31273</strain>
    </source>
</reference>
<keyword evidence="1" id="KW-0472">Membrane</keyword>
<name>A0ABD5MP55_9EURY</name>
<keyword evidence="1" id="KW-0812">Transmembrane</keyword>
<dbReference type="GeneID" id="67211598"/>
<organism evidence="2 3">
    <name type="scientific">Halobaculum roseum</name>
    <dbReference type="NCBI Taxonomy" id="2175149"/>
    <lineage>
        <taxon>Archaea</taxon>
        <taxon>Methanobacteriati</taxon>
        <taxon>Methanobacteriota</taxon>
        <taxon>Stenosarchaea group</taxon>
        <taxon>Halobacteria</taxon>
        <taxon>Halobacteriales</taxon>
        <taxon>Haloferacaceae</taxon>
        <taxon>Halobaculum</taxon>
    </lineage>
</organism>
<protein>
    <submittedName>
        <fullName evidence="2">Uncharacterized protein</fullName>
    </submittedName>
</protein>
<sequence length="125" mass="13113">MVAQNASSPTQRARSSTLGGLVIVLASIALSIASYGPLANTVRIRWMVGTYYQYGPEHASTVFVLVAFPVVVAGASIGAHWLGDHLERAVGSEGSDGFRTLYDVCVLVTLGIVVAVQALVIVLNL</sequence>
<gene>
    <name evidence="2" type="ORF">ACFFOL_15730</name>
</gene>
<dbReference type="RefSeq" id="WP_222921463.1">
    <property type="nucleotide sequence ID" value="NZ_CP082286.1"/>
</dbReference>
<comment type="caution">
    <text evidence="2">The sequence shown here is derived from an EMBL/GenBank/DDBJ whole genome shotgun (WGS) entry which is preliminary data.</text>
</comment>
<feature type="transmembrane region" description="Helical" evidence="1">
    <location>
        <begin position="101"/>
        <end position="123"/>
    </location>
</feature>
<proteinExistence type="predicted"/>
<dbReference type="EMBL" id="JBHMAJ010000010">
    <property type="protein sequence ID" value="MFB9825619.1"/>
    <property type="molecule type" value="Genomic_DNA"/>
</dbReference>
<accession>A0ABD5MP55</accession>
<evidence type="ECO:0000313" key="3">
    <source>
        <dbReference type="Proteomes" id="UP001589595"/>
    </source>
</evidence>
<dbReference type="Proteomes" id="UP001589595">
    <property type="component" value="Unassembled WGS sequence"/>
</dbReference>
<evidence type="ECO:0000313" key="2">
    <source>
        <dbReference type="EMBL" id="MFB9825619.1"/>
    </source>
</evidence>
<evidence type="ECO:0000256" key="1">
    <source>
        <dbReference type="SAM" id="Phobius"/>
    </source>
</evidence>